<evidence type="ECO:0000313" key="2">
    <source>
        <dbReference type="Proteomes" id="UP000054776"/>
    </source>
</evidence>
<gene>
    <name evidence="1" type="ORF">T01_7509</name>
</gene>
<reference evidence="1 2" key="1">
    <citation type="submission" date="2015-01" db="EMBL/GenBank/DDBJ databases">
        <title>Evolution of Trichinella species and genotypes.</title>
        <authorList>
            <person name="Korhonen P.K."/>
            <person name="Edoardo P."/>
            <person name="Giuseppe L.R."/>
            <person name="Gasser R.B."/>
        </authorList>
    </citation>
    <scope>NUCLEOTIDE SEQUENCE [LARGE SCALE GENOMIC DNA]</scope>
    <source>
        <strain evidence="1">ISS3</strain>
    </source>
</reference>
<evidence type="ECO:0000313" key="1">
    <source>
        <dbReference type="EMBL" id="KRY02396.1"/>
    </source>
</evidence>
<dbReference type="InParanoid" id="A0A0V0YQK8"/>
<dbReference type="AlphaFoldDB" id="A0A0V0YQK8"/>
<accession>A0A0V0YQK8</accession>
<comment type="caution">
    <text evidence="1">The sequence shown here is derived from an EMBL/GenBank/DDBJ whole genome shotgun (WGS) entry which is preliminary data.</text>
</comment>
<protein>
    <submittedName>
        <fullName evidence="1">Uncharacterized protein</fullName>
    </submittedName>
</protein>
<dbReference type="Proteomes" id="UP000054776">
    <property type="component" value="Unassembled WGS sequence"/>
</dbReference>
<keyword evidence="2" id="KW-1185">Reference proteome</keyword>
<dbReference type="EMBL" id="JYDH01006262">
    <property type="protein sequence ID" value="KRY02396.1"/>
    <property type="molecule type" value="Genomic_DNA"/>
</dbReference>
<sequence>MGFCITKVKFRHKCYWNQQLLLAARRFRFHL</sequence>
<proteinExistence type="predicted"/>
<organism evidence="1 2">
    <name type="scientific">Trichinella spiralis</name>
    <name type="common">Trichina worm</name>
    <dbReference type="NCBI Taxonomy" id="6334"/>
    <lineage>
        <taxon>Eukaryota</taxon>
        <taxon>Metazoa</taxon>
        <taxon>Ecdysozoa</taxon>
        <taxon>Nematoda</taxon>
        <taxon>Enoplea</taxon>
        <taxon>Dorylaimia</taxon>
        <taxon>Trichinellida</taxon>
        <taxon>Trichinellidae</taxon>
        <taxon>Trichinella</taxon>
    </lineage>
</organism>
<name>A0A0V0YQK8_TRISP</name>